<accession>A0AAV8V838</accession>
<sequence length="75" mass="8577">MEIAKKSEPHDIPIQYGVVGFVAYDMYIHCCHLSFTESSKTVTPTETEKAVLMQHDMVAKYQQLLAESEQKLTEK</sequence>
<reference evidence="1 2" key="1">
    <citation type="journal article" date="2023" name="Insect Mol. Biol.">
        <title>Genome sequencing provides insights into the evolution of gene families encoding plant cell wall-degrading enzymes in longhorned beetles.</title>
        <authorList>
            <person name="Shin N.R."/>
            <person name="Okamura Y."/>
            <person name="Kirsch R."/>
            <person name="Pauchet Y."/>
        </authorList>
    </citation>
    <scope>NUCLEOTIDE SEQUENCE [LARGE SCALE GENOMIC DNA]</scope>
    <source>
        <strain evidence="1">EAD_L_NR</strain>
    </source>
</reference>
<comment type="caution">
    <text evidence="1">The sequence shown here is derived from an EMBL/GenBank/DDBJ whole genome shotgun (WGS) entry which is preliminary data.</text>
</comment>
<organism evidence="1 2">
    <name type="scientific">Exocentrus adspersus</name>
    <dbReference type="NCBI Taxonomy" id="1586481"/>
    <lineage>
        <taxon>Eukaryota</taxon>
        <taxon>Metazoa</taxon>
        <taxon>Ecdysozoa</taxon>
        <taxon>Arthropoda</taxon>
        <taxon>Hexapoda</taxon>
        <taxon>Insecta</taxon>
        <taxon>Pterygota</taxon>
        <taxon>Neoptera</taxon>
        <taxon>Endopterygota</taxon>
        <taxon>Coleoptera</taxon>
        <taxon>Polyphaga</taxon>
        <taxon>Cucujiformia</taxon>
        <taxon>Chrysomeloidea</taxon>
        <taxon>Cerambycidae</taxon>
        <taxon>Lamiinae</taxon>
        <taxon>Acanthocinini</taxon>
        <taxon>Exocentrus</taxon>
    </lineage>
</organism>
<name>A0AAV8V838_9CUCU</name>
<dbReference type="AlphaFoldDB" id="A0AAV8V838"/>
<dbReference type="EMBL" id="JANEYG010000346">
    <property type="protein sequence ID" value="KAJ8910162.1"/>
    <property type="molecule type" value="Genomic_DNA"/>
</dbReference>
<proteinExistence type="predicted"/>
<protein>
    <submittedName>
        <fullName evidence="1">Uncharacterized protein</fullName>
    </submittedName>
</protein>
<keyword evidence="2" id="KW-1185">Reference proteome</keyword>
<evidence type="ECO:0000313" key="1">
    <source>
        <dbReference type="EMBL" id="KAJ8910162.1"/>
    </source>
</evidence>
<gene>
    <name evidence="1" type="ORF">NQ315_005765</name>
</gene>
<evidence type="ECO:0000313" key="2">
    <source>
        <dbReference type="Proteomes" id="UP001159042"/>
    </source>
</evidence>
<dbReference type="Proteomes" id="UP001159042">
    <property type="component" value="Unassembled WGS sequence"/>
</dbReference>